<dbReference type="SMART" id="SM00418">
    <property type="entry name" value="HTH_ARSR"/>
    <property type="match status" value="1"/>
</dbReference>
<dbReference type="GO" id="GO:0003700">
    <property type="term" value="F:DNA-binding transcription factor activity"/>
    <property type="evidence" value="ECO:0007669"/>
    <property type="project" value="InterPro"/>
</dbReference>
<keyword evidence="3" id="KW-1185">Reference proteome</keyword>
<dbReference type="Pfam" id="PF12840">
    <property type="entry name" value="HTH_20"/>
    <property type="match status" value="1"/>
</dbReference>
<name>A0A561SSD4_9PSEU</name>
<organism evidence="2 3">
    <name type="scientific">Pseudonocardia hierapolitana</name>
    <dbReference type="NCBI Taxonomy" id="1128676"/>
    <lineage>
        <taxon>Bacteria</taxon>
        <taxon>Bacillati</taxon>
        <taxon>Actinomycetota</taxon>
        <taxon>Actinomycetes</taxon>
        <taxon>Pseudonocardiales</taxon>
        <taxon>Pseudonocardiaceae</taxon>
        <taxon>Pseudonocardia</taxon>
    </lineage>
</organism>
<evidence type="ECO:0000313" key="3">
    <source>
        <dbReference type="Proteomes" id="UP000321261"/>
    </source>
</evidence>
<dbReference type="InterPro" id="IPR001845">
    <property type="entry name" value="HTH_ArsR_DNA-bd_dom"/>
</dbReference>
<dbReference type="InterPro" id="IPR036390">
    <property type="entry name" value="WH_DNA-bd_sf"/>
</dbReference>
<keyword evidence="2" id="KW-0238">DNA-binding</keyword>
<accession>A0A561SSD4</accession>
<dbReference type="InterPro" id="IPR036388">
    <property type="entry name" value="WH-like_DNA-bd_sf"/>
</dbReference>
<dbReference type="GO" id="GO:0003677">
    <property type="term" value="F:DNA binding"/>
    <property type="evidence" value="ECO:0007669"/>
    <property type="project" value="UniProtKB-KW"/>
</dbReference>
<dbReference type="Gene3D" id="1.10.10.10">
    <property type="entry name" value="Winged helix-like DNA-binding domain superfamily/Winged helix DNA-binding domain"/>
    <property type="match status" value="1"/>
</dbReference>
<dbReference type="PANTHER" id="PTHR38600">
    <property type="entry name" value="TRANSCRIPTIONAL REGULATORY PROTEIN"/>
    <property type="match status" value="1"/>
</dbReference>
<sequence>MSDPTRRALLDRLLDRDGQRVGEFATGFAQSRQAISKHLDVLVAAGLVMVRRQRNATTSYLNRMPLRQAQRLWIERFTRTQTRVDCY</sequence>
<evidence type="ECO:0000259" key="1">
    <source>
        <dbReference type="PROSITE" id="PS50987"/>
    </source>
</evidence>
<proteinExistence type="predicted"/>
<comment type="caution">
    <text evidence="2">The sequence shown here is derived from an EMBL/GenBank/DDBJ whole genome shotgun (WGS) entry which is preliminary data.</text>
</comment>
<feature type="domain" description="HTH arsR-type" evidence="1">
    <location>
        <begin position="1"/>
        <end position="81"/>
    </location>
</feature>
<evidence type="ECO:0000313" key="2">
    <source>
        <dbReference type="EMBL" id="TWF77779.1"/>
    </source>
</evidence>
<dbReference type="PROSITE" id="PS50987">
    <property type="entry name" value="HTH_ARSR_2"/>
    <property type="match status" value="1"/>
</dbReference>
<protein>
    <submittedName>
        <fullName evidence="2">DNA-binding transcriptional ArsR family regulator</fullName>
    </submittedName>
</protein>
<reference evidence="2 3" key="1">
    <citation type="submission" date="2019-06" db="EMBL/GenBank/DDBJ databases">
        <title>Sequencing the genomes of 1000 actinobacteria strains.</title>
        <authorList>
            <person name="Klenk H.-P."/>
        </authorList>
    </citation>
    <scope>NUCLEOTIDE SEQUENCE [LARGE SCALE GENOMIC DNA]</scope>
    <source>
        <strain evidence="2 3">DSM 45671</strain>
    </source>
</reference>
<dbReference type="OrthoDB" id="9806976at2"/>
<dbReference type="InterPro" id="IPR011991">
    <property type="entry name" value="ArsR-like_HTH"/>
</dbReference>
<dbReference type="PANTHER" id="PTHR38600:SF1">
    <property type="entry name" value="TRANSCRIPTIONAL REGULATORY PROTEIN"/>
    <property type="match status" value="1"/>
</dbReference>
<dbReference type="SUPFAM" id="SSF46785">
    <property type="entry name" value="Winged helix' DNA-binding domain"/>
    <property type="match status" value="1"/>
</dbReference>
<dbReference type="RefSeq" id="WP_147256894.1">
    <property type="nucleotide sequence ID" value="NZ_VIWU01000001.1"/>
</dbReference>
<dbReference type="AlphaFoldDB" id="A0A561SSD4"/>
<dbReference type="Proteomes" id="UP000321261">
    <property type="component" value="Unassembled WGS sequence"/>
</dbReference>
<dbReference type="EMBL" id="VIWU01000001">
    <property type="protein sequence ID" value="TWF77779.1"/>
    <property type="molecule type" value="Genomic_DNA"/>
</dbReference>
<gene>
    <name evidence="2" type="ORF">FHX44_113694</name>
</gene>
<dbReference type="CDD" id="cd00090">
    <property type="entry name" value="HTH_ARSR"/>
    <property type="match status" value="1"/>
</dbReference>